<dbReference type="InterPro" id="IPR050109">
    <property type="entry name" value="HTH-type_TetR-like_transc_reg"/>
</dbReference>
<feature type="DNA-binding region" description="H-T-H motif" evidence="2">
    <location>
        <begin position="38"/>
        <end position="57"/>
    </location>
</feature>
<dbReference type="EMBL" id="FOKG01000013">
    <property type="protein sequence ID" value="SFB48549.1"/>
    <property type="molecule type" value="Genomic_DNA"/>
</dbReference>
<evidence type="ECO:0000256" key="1">
    <source>
        <dbReference type="ARBA" id="ARBA00023125"/>
    </source>
</evidence>
<dbReference type="Pfam" id="PF17918">
    <property type="entry name" value="TetR_C_15"/>
    <property type="match status" value="1"/>
</dbReference>
<evidence type="ECO:0000313" key="5">
    <source>
        <dbReference type="Proteomes" id="UP000243799"/>
    </source>
</evidence>
<dbReference type="RefSeq" id="WP_245788504.1">
    <property type="nucleotide sequence ID" value="NZ_FOKG01000013.1"/>
</dbReference>
<dbReference type="PROSITE" id="PS50977">
    <property type="entry name" value="HTH_TETR_2"/>
    <property type="match status" value="1"/>
</dbReference>
<organism evidence="4 5">
    <name type="scientific">Amycolatopsis marina</name>
    <dbReference type="NCBI Taxonomy" id="490629"/>
    <lineage>
        <taxon>Bacteria</taxon>
        <taxon>Bacillati</taxon>
        <taxon>Actinomycetota</taxon>
        <taxon>Actinomycetes</taxon>
        <taxon>Pseudonocardiales</taxon>
        <taxon>Pseudonocardiaceae</taxon>
        <taxon>Amycolatopsis</taxon>
    </lineage>
</organism>
<dbReference type="Gene3D" id="1.10.357.10">
    <property type="entry name" value="Tetracycline Repressor, domain 2"/>
    <property type="match status" value="1"/>
</dbReference>
<feature type="domain" description="HTH tetR-type" evidence="3">
    <location>
        <begin position="15"/>
        <end position="75"/>
    </location>
</feature>
<evidence type="ECO:0000259" key="3">
    <source>
        <dbReference type="PROSITE" id="PS50977"/>
    </source>
</evidence>
<dbReference type="InterPro" id="IPR001647">
    <property type="entry name" value="HTH_TetR"/>
</dbReference>
<dbReference type="PANTHER" id="PTHR30055:SF226">
    <property type="entry name" value="HTH-TYPE TRANSCRIPTIONAL REGULATOR PKSA"/>
    <property type="match status" value="1"/>
</dbReference>
<accession>A0A1I1BDV8</accession>
<dbReference type="InterPro" id="IPR009057">
    <property type="entry name" value="Homeodomain-like_sf"/>
</dbReference>
<dbReference type="InterPro" id="IPR041669">
    <property type="entry name" value="TetR_C_15"/>
</dbReference>
<dbReference type="GO" id="GO:0003700">
    <property type="term" value="F:DNA-binding transcription factor activity"/>
    <property type="evidence" value="ECO:0007669"/>
    <property type="project" value="TreeGrafter"/>
</dbReference>
<dbReference type="GO" id="GO:0000976">
    <property type="term" value="F:transcription cis-regulatory region binding"/>
    <property type="evidence" value="ECO:0007669"/>
    <property type="project" value="TreeGrafter"/>
</dbReference>
<protein>
    <submittedName>
        <fullName evidence="4">Transcriptional regulator, TetR family</fullName>
    </submittedName>
</protein>
<dbReference type="AlphaFoldDB" id="A0A1I1BDV8"/>
<dbReference type="STRING" id="490629.SAMN05216266_113159"/>
<dbReference type="Pfam" id="PF00440">
    <property type="entry name" value="TetR_N"/>
    <property type="match status" value="1"/>
</dbReference>
<gene>
    <name evidence="4" type="ORF">SAMN05216266_113159</name>
</gene>
<keyword evidence="1 2" id="KW-0238">DNA-binding</keyword>
<evidence type="ECO:0000256" key="2">
    <source>
        <dbReference type="PROSITE-ProRule" id="PRU00335"/>
    </source>
</evidence>
<proteinExistence type="predicted"/>
<sequence>MPGQPTERKRQARGQRRMEQLADAAAEVFGEAGYAKATTNAIAARAGVSPGTLYQFYANKEALAEALAQRYRAALRAAHDKAFDPDFATLPLPDFVERMVRPMIEVNLANPGFKALFTASDMPEHLSAPTRRLHQAVVGKIAEVLAARAPELTPEHRTTIAVVSTQIFGALLGTVVSAPEQEREKWITELKRALVAYLKANLET</sequence>
<dbReference type="SUPFAM" id="SSF46689">
    <property type="entry name" value="Homeodomain-like"/>
    <property type="match status" value="1"/>
</dbReference>
<dbReference type="PANTHER" id="PTHR30055">
    <property type="entry name" value="HTH-TYPE TRANSCRIPTIONAL REGULATOR RUTR"/>
    <property type="match status" value="1"/>
</dbReference>
<dbReference type="Proteomes" id="UP000243799">
    <property type="component" value="Unassembled WGS sequence"/>
</dbReference>
<reference evidence="5" key="1">
    <citation type="submission" date="2016-10" db="EMBL/GenBank/DDBJ databases">
        <authorList>
            <person name="Varghese N."/>
            <person name="Submissions S."/>
        </authorList>
    </citation>
    <scope>NUCLEOTIDE SEQUENCE [LARGE SCALE GENOMIC DNA]</scope>
    <source>
        <strain evidence="5">CGMCC 4.3568</strain>
    </source>
</reference>
<evidence type="ECO:0000313" key="4">
    <source>
        <dbReference type="EMBL" id="SFB48549.1"/>
    </source>
</evidence>
<keyword evidence="5" id="KW-1185">Reference proteome</keyword>
<name>A0A1I1BDV8_9PSEU</name>
<dbReference type="PRINTS" id="PR00455">
    <property type="entry name" value="HTHTETR"/>
</dbReference>